<comment type="function">
    <text evidence="4 5">Required for flagellar hook formation. May act as a scaffolding protein.</text>
</comment>
<dbReference type="InterPro" id="IPR025965">
    <property type="entry name" value="FlgD/Vpr_Ig-like"/>
</dbReference>
<evidence type="ECO:0000256" key="3">
    <source>
        <dbReference type="ARBA" id="ARBA00022795"/>
    </source>
</evidence>
<dbReference type="GO" id="GO:0044781">
    <property type="term" value="P:bacterial-type flagellum organization"/>
    <property type="evidence" value="ECO:0007669"/>
    <property type="project" value="UniProtKB-UniRule"/>
</dbReference>
<keyword evidence="8" id="KW-0282">Flagellum</keyword>
<dbReference type="Proteomes" id="UP000245073">
    <property type="component" value="Unassembled WGS sequence"/>
</dbReference>
<keyword evidence="9" id="KW-1185">Reference proteome</keyword>
<dbReference type="OrthoDB" id="9785233at2"/>
<dbReference type="RefSeq" id="WP_109101527.1">
    <property type="nucleotide sequence ID" value="NZ_QDKQ01000052.1"/>
</dbReference>
<dbReference type="Pfam" id="PF03963">
    <property type="entry name" value="FlgD"/>
    <property type="match status" value="1"/>
</dbReference>
<feature type="compositionally biased region" description="Basic and acidic residues" evidence="6">
    <location>
        <begin position="227"/>
        <end position="237"/>
    </location>
</feature>
<dbReference type="Gene3D" id="2.30.30.910">
    <property type="match status" value="1"/>
</dbReference>
<evidence type="ECO:0000313" key="9">
    <source>
        <dbReference type="Proteomes" id="UP000245073"/>
    </source>
</evidence>
<keyword evidence="8" id="KW-0969">Cilium</keyword>
<dbReference type="Gene3D" id="2.60.40.4070">
    <property type="match status" value="1"/>
</dbReference>
<evidence type="ECO:0000256" key="4">
    <source>
        <dbReference type="ARBA" id="ARBA00024746"/>
    </source>
</evidence>
<accession>A0A2T9JV50</accession>
<sequence length="243" mass="25571">MATTTATSGSTSVIDKINNSRNQLASSEETFLKLLTTQMKNQDPLSPMDSNAFTGQIVQMTGVEQQLVTNDLLAALVGMNDGGIADAVNMMGKQATAETDTSVLKDGKANWSYTVGRNATSVKIEVLDKYGNVVATKLPDDMTKGEKTFEWDGKDSTTGVQQPNGAAYTLRVTAVDGEGTKIATTSKGRIEGIVTAVTNESGQNMVTIDGVKVPISQVIGVTNPPEKTADTSDKTPEDTAEAA</sequence>
<protein>
    <recommendedName>
        <fullName evidence="2 5">Basal-body rod modification protein FlgD</fullName>
    </recommendedName>
</protein>
<keyword evidence="3 5" id="KW-1005">Bacterial flagellum biogenesis</keyword>
<evidence type="ECO:0000256" key="1">
    <source>
        <dbReference type="ARBA" id="ARBA00010577"/>
    </source>
</evidence>
<comment type="similarity">
    <text evidence="1 5">Belongs to the FlgD family.</text>
</comment>
<comment type="caution">
    <text evidence="8">The sequence shown here is derived from an EMBL/GenBank/DDBJ whole genome shotgun (WGS) entry which is preliminary data.</text>
</comment>
<evidence type="ECO:0000256" key="5">
    <source>
        <dbReference type="RuleBase" id="RU362076"/>
    </source>
</evidence>
<feature type="domain" description="FlgD/Vpr Ig-like" evidence="7">
    <location>
        <begin position="105"/>
        <end position="177"/>
    </location>
</feature>
<proteinExistence type="inferred from homology"/>
<name>A0A2T9JV50_9CAUL</name>
<evidence type="ECO:0000259" key="7">
    <source>
        <dbReference type="Pfam" id="PF13860"/>
    </source>
</evidence>
<evidence type="ECO:0000256" key="6">
    <source>
        <dbReference type="SAM" id="MobiDB-lite"/>
    </source>
</evidence>
<organism evidence="8 9">
    <name type="scientific">Caulobacter endophyticus</name>
    <dbReference type="NCBI Taxonomy" id="2172652"/>
    <lineage>
        <taxon>Bacteria</taxon>
        <taxon>Pseudomonadati</taxon>
        <taxon>Pseudomonadota</taxon>
        <taxon>Alphaproteobacteria</taxon>
        <taxon>Caulobacterales</taxon>
        <taxon>Caulobacteraceae</taxon>
        <taxon>Caulobacter</taxon>
    </lineage>
</organism>
<evidence type="ECO:0000313" key="8">
    <source>
        <dbReference type="EMBL" id="PVM87421.1"/>
    </source>
</evidence>
<reference evidence="8 9" key="1">
    <citation type="submission" date="2018-04" db="EMBL/GenBank/DDBJ databases">
        <title>The genome sequence of Caulobacter sp. 744.</title>
        <authorList>
            <person name="Gao J."/>
            <person name="Sun J."/>
        </authorList>
    </citation>
    <scope>NUCLEOTIDE SEQUENCE [LARGE SCALE GENOMIC DNA]</scope>
    <source>
        <strain evidence="8 9">774</strain>
    </source>
</reference>
<feature type="region of interest" description="Disordered" evidence="6">
    <location>
        <begin position="220"/>
        <end position="243"/>
    </location>
</feature>
<dbReference type="InterPro" id="IPR005648">
    <property type="entry name" value="FlgD"/>
</dbReference>
<dbReference type="AlphaFoldDB" id="A0A2T9JV50"/>
<gene>
    <name evidence="8" type="ORF">DDF67_14295</name>
</gene>
<evidence type="ECO:0000256" key="2">
    <source>
        <dbReference type="ARBA" id="ARBA00016013"/>
    </source>
</evidence>
<keyword evidence="8" id="KW-0966">Cell projection</keyword>
<dbReference type="EMBL" id="QDKQ01000052">
    <property type="protein sequence ID" value="PVM87421.1"/>
    <property type="molecule type" value="Genomic_DNA"/>
</dbReference>
<dbReference type="Pfam" id="PF13860">
    <property type="entry name" value="FlgD_ig"/>
    <property type="match status" value="1"/>
</dbReference>